<evidence type="ECO:0000256" key="1">
    <source>
        <dbReference type="SAM" id="MobiDB-lite"/>
    </source>
</evidence>
<name>A0A8J5I4H8_9STRA</name>
<feature type="compositionally biased region" description="Low complexity" evidence="1">
    <location>
        <begin position="1"/>
        <end position="18"/>
    </location>
</feature>
<dbReference type="AlphaFoldDB" id="A0A8J5I4H8"/>
<evidence type="ECO:0000313" key="2">
    <source>
        <dbReference type="EMBL" id="KAG6946062.1"/>
    </source>
</evidence>
<comment type="caution">
    <text evidence="2">The sequence shown here is derived from an EMBL/GenBank/DDBJ whole genome shotgun (WGS) entry which is preliminary data.</text>
</comment>
<evidence type="ECO:0000313" key="3">
    <source>
        <dbReference type="Proteomes" id="UP000709295"/>
    </source>
</evidence>
<gene>
    <name evidence="2" type="ORF">JG688_00016230</name>
</gene>
<protein>
    <submittedName>
        <fullName evidence="2">Uncharacterized protein</fullName>
    </submittedName>
</protein>
<proteinExistence type="predicted"/>
<feature type="region of interest" description="Disordered" evidence="1">
    <location>
        <begin position="1"/>
        <end position="34"/>
    </location>
</feature>
<feature type="compositionally biased region" description="Basic and acidic residues" evidence="1">
    <location>
        <begin position="20"/>
        <end position="29"/>
    </location>
</feature>
<organism evidence="2 3">
    <name type="scientific">Phytophthora aleatoria</name>
    <dbReference type="NCBI Taxonomy" id="2496075"/>
    <lineage>
        <taxon>Eukaryota</taxon>
        <taxon>Sar</taxon>
        <taxon>Stramenopiles</taxon>
        <taxon>Oomycota</taxon>
        <taxon>Peronosporomycetes</taxon>
        <taxon>Peronosporales</taxon>
        <taxon>Peronosporaceae</taxon>
        <taxon>Phytophthora</taxon>
    </lineage>
</organism>
<dbReference type="Proteomes" id="UP000709295">
    <property type="component" value="Unassembled WGS sequence"/>
</dbReference>
<dbReference type="EMBL" id="JAENGY010001957">
    <property type="protein sequence ID" value="KAG6946062.1"/>
    <property type="molecule type" value="Genomic_DNA"/>
</dbReference>
<keyword evidence="3" id="KW-1185">Reference proteome</keyword>
<reference evidence="2" key="1">
    <citation type="submission" date="2021-01" db="EMBL/GenBank/DDBJ databases">
        <title>Phytophthora aleatoria, a newly-described species from Pinus radiata is distinct from Phytophthora cactorum isolates based on comparative genomics.</title>
        <authorList>
            <person name="Mcdougal R."/>
            <person name="Panda P."/>
            <person name="Williams N."/>
            <person name="Studholme D.J."/>
        </authorList>
    </citation>
    <scope>NUCLEOTIDE SEQUENCE</scope>
    <source>
        <strain evidence="2">NZFS 4037</strain>
    </source>
</reference>
<sequence>MSTEANESESTTTATSTAEETDKLEELRERKRHTGKVAVKFFTAQSSDVQATIV</sequence>
<accession>A0A8J5I4H8</accession>